<sequence>MIFPDDVELAVALYMADYALPRHGAIERLLRAGLERTGHLPGGEGRPPEIADGRPSADYVQYRSYLEGDT</sequence>
<name>A0A2W5FE80_9HYPH</name>
<dbReference type="Proteomes" id="UP000249769">
    <property type="component" value="Unassembled WGS sequence"/>
</dbReference>
<evidence type="ECO:0000313" key="2">
    <source>
        <dbReference type="EMBL" id="PZP51957.1"/>
    </source>
</evidence>
<accession>A0A2W5FE80</accession>
<feature type="region of interest" description="Disordered" evidence="1">
    <location>
        <begin position="36"/>
        <end position="55"/>
    </location>
</feature>
<protein>
    <submittedName>
        <fullName evidence="2">Uncharacterized protein</fullName>
    </submittedName>
</protein>
<reference evidence="2 3" key="1">
    <citation type="submission" date="2017-08" db="EMBL/GenBank/DDBJ databases">
        <title>Infants hospitalized years apart are colonized by the same room-sourced microbial strains.</title>
        <authorList>
            <person name="Brooks B."/>
            <person name="Olm M.R."/>
            <person name="Firek B.A."/>
            <person name="Baker R."/>
            <person name="Thomas B.C."/>
            <person name="Morowitz M.J."/>
            <person name="Banfield J.F."/>
        </authorList>
    </citation>
    <scope>NUCLEOTIDE SEQUENCE [LARGE SCALE GENOMIC DNA]</scope>
    <source>
        <strain evidence="2">S2_009_000_R2_73</strain>
    </source>
</reference>
<dbReference type="AlphaFoldDB" id="A0A2W5FE80"/>
<evidence type="ECO:0000256" key="1">
    <source>
        <dbReference type="SAM" id="MobiDB-lite"/>
    </source>
</evidence>
<comment type="caution">
    <text evidence="2">The sequence shown here is derived from an EMBL/GenBank/DDBJ whole genome shotgun (WGS) entry which is preliminary data.</text>
</comment>
<evidence type="ECO:0000313" key="3">
    <source>
        <dbReference type="Proteomes" id="UP000249769"/>
    </source>
</evidence>
<gene>
    <name evidence="2" type="ORF">DI595_07890</name>
</gene>
<proteinExistence type="predicted"/>
<organism evidence="2 3">
    <name type="scientific">Agrobacterium fabrum</name>
    <dbReference type="NCBI Taxonomy" id="1176649"/>
    <lineage>
        <taxon>Bacteria</taxon>
        <taxon>Pseudomonadati</taxon>
        <taxon>Pseudomonadota</taxon>
        <taxon>Alphaproteobacteria</taxon>
        <taxon>Hyphomicrobiales</taxon>
        <taxon>Rhizobiaceae</taxon>
        <taxon>Rhizobium/Agrobacterium group</taxon>
        <taxon>Agrobacterium</taxon>
        <taxon>Agrobacterium tumefaciens complex</taxon>
    </lineage>
</organism>
<dbReference type="EMBL" id="QFOL01000063">
    <property type="protein sequence ID" value="PZP51957.1"/>
    <property type="molecule type" value="Genomic_DNA"/>
</dbReference>